<evidence type="ECO:0000259" key="3">
    <source>
        <dbReference type="SMART" id="SM00829"/>
    </source>
</evidence>
<dbReference type="STRING" id="396014.BF93_13460"/>
<dbReference type="eggNOG" id="COG1064">
    <property type="taxonomic scope" value="Bacteria"/>
</dbReference>
<evidence type="ECO:0000256" key="1">
    <source>
        <dbReference type="ARBA" id="ARBA00001947"/>
    </source>
</evidence>
<dbReference type="Pfam" id="PF00107">
    <property type="entry name" value="ADH_zinc_N"/>
    <property type="match status" value="1"/>
</dbReference>
<proteinExistence type="predicted"/>
<keyword evidence="5" id="KW-1185">Reference proteome</keyword>
<dbReference type="InterPro" id="IPR013154">
    <property type="entry name" value="ADH-like_N"/>
</dbReference>
<reference evidence="4 5" key="1">
    <citation type="submission" date="2014-02" db="EMBL/GenBank/DDBJ databases">
        <title>Genome sequence of Brachybacterium phenoliresistens strain W13A50.</title>
        <authorList>
            <person name="Wang X."/>
        </authorList>
    </citation>
    <scope>NUCLEOTIDE SEQUENCE [LARGE SCALE GENOMIC DNA]</scope>
    <source>
        <strain evidence="4 5">W13A50</strain>
    </source>
</reference>
<dbReference type="OrthoDB" id="5295340at2"/>
<organism evidence="4 5">
    <name type="scientific">Brachybacterium phenoliresistens</name>
    <dbReference type="NCBI Taxonomy" id="396014"/>
    <lineage>
        <taxon>Bacteria</taxon>
        <taxon>Bacillati</taxon>
        <taxon>Actinomycetota</taxon>
        <taxon>Actinomycetes</taxon>
        <taxon>Micrococcales</taxon>
        <taxon>Dermabacteraceae</taxon>
        <taxon>Brachybacterium</taxon>
    </lineage>
</organism>
<sequence>MRAISYAAFGGTPELVELPDPIAPPRGAVIRVHATGVCRSDWHAWQGHDDSVTLPHVPGHEFAGVVEQVSPEVTRFAPGDRVTAPFILACGRCAQCRAGAGQVCPQQRQPGFDLPGSYAERVVVTEADHNLVALPAGMDMVAAAGLGCRFGTAYHAVHAQARLRAGESLVVLGCGGVGLSVVQIAVAAGAEVIAVDVSAAALGAARELGASIVPAGPEAPSRVRALTDGGAHVSVDALGSAATAAAAISCLRPRGRHVQVGLLLGADADPPLPMGRVIGQELQILGSHGLPVAEYAAMLADIAAGRLDPQRAVGAVIGLEDLPEALAEMGAGAGGAGMTVARLAPAPRTVPDSSRA</sequence>
<dbReference type="GO" id="GO:0016491">
    <property type="term" value="F:oxidoreductase activity"/>
    <property type="evidence" value="ECO:0007669"/>
    <property type="project" value="UniProtKB-KW"/>
</dbReference>
<dbReference type="Pfam" id="PF08240">
    <property type="entry name" value="ADH_N"/>
    <property type="match status" value="1"/>
</dbReference>
<dbReference type="SUPFAM" id="SSF51735">
    <property type="entry name" value="NAD(P)-binding Rossmann-fold domains"/>
    <property type="match status" value="1"/>
</dbReference>
<dbReference type="SUPFAM" id="SSF50129">
    <property type="entry name" value="GroES-like"/>
    <property type="match status" value="1"/>
</dbReference>
<dbReference type="RefSeq" id="WP_038371185.1">
    <property type="nucleotide sequence ID" value="NZ_KK069990.1"/>
</dbReference>
<evidence type="ECO:0000313" key="4">
    <source>
        <dbReference type="EMBL" id="EWS81841.1"/>
    </source>
</evidence>
<gene>
    <name evidence="4" type="ORF">BF93_13460</name>
</gene>
<evidence type="ECO:0000256" key="2">
    <source>
        <dbReference type="ARBA" id="ARBA00023002"/>
    </source>
</evidence>
<comment type="caution">
    <text evidence="4">The sequence shown here is derived from an EMBL/GenBank/DDBJ whole genome shotgun (WGS) entry which is preliminary data.</text>
</comment>
<dbReference type="EMBL" id="JDYK01000004">
    <property type="protein sequence ID" value="EWS81841.1"/>
    <property type="molecule type" value="Genomic_DNA"/>
</dbReference>
<protein>
    <submittedName>
        <fullName evidence="4">Alcohol dehydrogenase</fullName>
    </submittedName>
</protein>
<dbReference type="InterPro" id="IPR013149">
    <property type="entry name" value="ADH-like_C"/>
</dbReference>
<keyword evidence="2" id="KW-0560">Oxidoreductase</keyword>
<dbReference type="InterPro" id="IPR011032">
    <property type="entry name" value="GroES-like_sf"/>
</dbReference>
<dbReference type="InterPro" id="IPR036291">
    <property type="entry name" value="NAD(P)-bd_dom_sf"/>
</dbReference>
<comment type="cofactor">
    <cofactor evidence="1">
        <name>Zn(2+)</name>
        <dbReference type="ChEBI" id="CHEBI:29105"/>
    </cofactor>
</comment>
<dbReference type="PANTHER" id="PTHR43401">
    <property type="entry name" value="L-THREONINE 3-DEHYDROGENASE"/>
    <property type="match status" value="1"/>
</dbReference>
<feature type="domain" description="Enoyl reductase (ER)" evidence="3">
    <location>
        <begin position="10"/>
        <end position="341"/>
    </location>
</feature>
<dbReference type="PATRIC" id="fig|396014.3.peg.1045"/>
<dbReference type="SMART" id="SM00829">
    <property type="entry name" value="PKS_ER"/>
    <property type="match status" value="1"/>
</dbReference>
<dbReference type="HOGENOM" id="CLU_026673_11_2_11"/>
<dbReference type="InterPro" id="IPR020843">
    <property type="entry name" value="ER"/>
</dbReference>
<dbReference type="AlphaFoldDB" id="Z9JVL2"/>
<dbReference type="InterPro" id="IPR050129">
    <property type="entry name" value="Zn_alcohol_dh"/>
</dbReference>
<accession>Z9JVL2</accession>
<dbReference type="PANTHER" id="PTHR43401:SF5">
    <property type="entry name" value="ALCOHOL DEHYDROGENASE-RELATED"/>
    <property type="match status" value="1"/>
</dbReference>
<name>Z9JVL2_9MICO</name>
<dbReference type="Proteomes" id="UP000023067">
    <property type="component" value="Unassembled WGS sequence"/>
</dbReference>
<evidence type="ECO:0000313" key="5">
    <source>
        <dbReference type="Proteomes" id="UP000023067"/>
    </source>
</evidence>
<dbReference type="Gene3D" id="3.90.180.10">
    <property type="entry name" value="Medium-chain alcohol dehydrogenases, catalytic domain"/>
    <property type="match status" value="1"/>
</dbReference>